<comment type="caution">
    <text evidence="1">The sequence shown here is derived from an EMBL/GenBank/DDBJ whole genome shotgun (WGS) entry which is preliminary data.</text>
</comment>
<accession>A0A080ZYA9</accession>
<dbReference type="Proteomes" id="UP000028582">
    <property type="component" value="Unassembled WGS sequence"/>
</dbReference>
<protein>
    <submittedName>
        <fullName evidence="1">Uncharacterized protein</fullName>
    </submittedName>
</protein>
<evidence type="ECO:0000313" key="1">
    <source>
        <dbReference type="EMBL" id="ETO71620.1"/>
    </source>
</evidence>
<dbReference type="AlphaFoldDB" id="A0A080ZYA9"/>
<evidence type="ECO:0000313" key="2">
    <source>
        <dbReference type="Proteomes" id="UP000028582"/>
    </source>
</evidence>
<gene>
    <name evidence="1" type="ORF">F444_12073</name>
</gene>
<name>A0A080ZYA9_PHYNI</name>
<dbReference type="EMBL" id="ANJA01002163">
    <property type="protein sequence ID" value="ETO71620.1"/>
    <property type="molecule type" value="Genomic_DNA"/>
</dbReference>
<reference evidence="1 2" key="1">
    <citation type="submission" date="2013-11" db="EMBL/GenBank/DDBJ databases">
        <title>The Genome Sequence of Phytophthora parasitica P1976.</title>
        <authorList>
            <consortium name="The Broad Institute Genomics Platform"/>
            <person name="Russ C."/>
            <person name="Tyler B."/>
            <person name="Panabieres F."/>
            <person name="Shan W."/>
            <person name="Tripathy S."/>
            <person name="Grunwald N."/>
            <person name="Machado M."/>
            <person name="Johnson C.S."/>
            <person name="Walker B."/>
            <person name="Young S."/>
            <person name="Zeng Q."/>
            <person name="Gargeya S."/>
            <person name="Fitzgerald M."/>
            <person name="Haas B."/>
            <person name="Abouelleil A."/>
            <person name="Allen A.W."/>
            <person name="Alvarado L."/>
            <person name="Arachchi H.M."/>
            <person name="Berlin A.M."/>
            <person name="Chapman S.B."/>
            <person name="Gainer-Dewar J."/>
            <person name="Goldberg J."/>
            <person name="Griggs A."/>
            <person name="Gujja S."/>
            <person name="Hansen M."/>
            <person name="Howarth C."/>
            <person name="Imamovic A."/>
            <person name="Ireland A."/>
            <person name="Larimer J."/>
            <person name="McCowan C."/>
            <person name="Murphy C."/>
            <person name="Pearson M."/>
            <person name="Poon T.W."/>
            <person name="Priest M."/>
            <person name="Roberts A."/>
            <person name="Saif S."/>
            <person name="Shea T."/>
            <person name="Sisk P."/>
            <person name="Sykes S."/>
            <person name="Wortman J."/>
            <person name="Nusbaum C."/>
            <person name="Birren B."/>
        </authorList>
    </citation>
    <scope>NUCLEOTIDE SEQUENCE [LARGE SCALE GENOMIC DNA]</scope>
    <source>
        <strain evidence="1 2">P1976</strain>
    </source>
</reference>
<proteinExistence type="predicted"/>
<organism evidence="1 2">
    <name type="scientific">Phytophthora nicotianae P1976</name>
    <dbReference type="NCBI Taxonomy" id="1317066"/>
    <lineage>
        <taxon>Eukaryota</taxon>
        <taxon>Sar</taxon>
        <taxon>Stramenopiles</taxon>
        <taxon>Oomycota</taxon>
        <taxon>Peronosporomycetes</taxon>
        <taxon>Peronosporales</taxon>
        <taxon>Peronosporaceae</taxon>
        <taxon>Phytophthora</taxon>
    </lineage>
</organism>
<sequence length="45" mass="5112">MVFVEILELQYRHPTKNWNGELCPWTSFTPVSRTPAATSASFQLG</sequence>